<evidence type="ECO:0000259" key="1">
    <source>
        <dbReference type="Pfam" id="PF00534"/>
    </source>
</evidence>
<dbReference type="PANTHER" id="PTHR45947">
    <property type="entry name" value="SULFOQUINOVOSYL TRANSFERASE SQD2"/>
    <property type="match status" value="1"/>
</dbReference>
<feature type="domain" description="Glycosyl transferase family 1" evidence="1">
    <location>
        <begin position="179"/>
        <end position="335"/>
    </location>
</feature>
<evidence type="ECO:0000313" key="3">
    <source>
        <dbReference type="Proteomes" id="UP000238034"/>
    </source>
</evidence>
<dbReference type="InterPro" id="IPR001296">
    <property type="entry name" value="Glyco_trans_1"/>
</dbReference>
<dbReference type="Pfam" id="PF00534">
    <property type="entry name" value="Glycos_transf_1"/>
    <property type="match status" value="1"/>
</dbReference>
<gene>
    <name evidence="2" type="ORF">B0I27_101289</name>
</gene>
<dbReference type="PANTHER" id="PTHR45947:SF3">
    <property type="entry name" value="SULFOQUINOVOSYL TRANSFERASE SQD2"/>
    <property type="match status" value="1"/>
</dbReference>
<sequence length="357" mass="40445">MYNILITAPSLDESLNISGISSLTKTIISRNSAAHTYFHFRLGKKDSEKKGWKWLLTQLTILPRYISFVIRHKIDIIHLNTDLTAMSILRDTPLAITGRYLLKKKILLHLHGGHFLMQPPSRSSIFYWMIRALLRSATQRVVLSELERGQVEAAYKTSCHIMPNAVEINNILVDKDFSGKLSFLFMGRIVKAKGIFLITECLSRMGKQLQDFEFKVYGSGPDLEEFLTRLSAIEGLNYTYCGIAKGEQKIQAFAESHVFLLPSLYGEGLPIAMLESMNHGCVPLVSDDASISTVVRDSQNGFIVKKGNLEQLNDKIDQLLSNRNKLYTLSKNAKNTIYTSYNLDHYIGSLNRLYKTI</sequence>
<dbReference type="Proteomes" id="UP000238034">
    <property type="component" value="Unassembled WGS sequence"/>
</dbReference>
<dbReference type="InterPro" id="IPR050194">
    <property type="entry name" value="Glycosyltransferase_grp1"/>
</dbReference>
<accession>A0A2T0UBK4</accession>
<comment type="caution">
    <text evidence="2">The sequence shown here is derived from an EMBL/GenBank/DDBJ whole genome shotgun (WGS) entry which is preliminary data.</text>
</comment>
<organism evidence="2 3">
    <name type="scientific">Arcticibacter pallidicorallinus</name>
    <dbReference type="NCBI Taxonomy" id="1259464"/>
    <lineage>
        <taxon>Bacteria</taxon>
        <taxon>Pseudomonadati</taxon>
        <taxon>Bacteroidota</taxon>
        <taxon>Sphingobacteriia</taxon>
        <taxon>Sphingobacteriales</taxon>
        <taxon>Sphingobacteriaceae</taxon>
        <taxon>Arcticibacter</taxon>
    </lineage>
</organism>
<name>A0A2T0UBK4_9SPHI</name>
<proteinExistence type="predicted"/>
<dbReference type="GO" id="GO:0016757">
    <property type="term" value="F:glycosyltransferase activity"/>
    <property type="evidence" value="ECO:0007669"/>
    <property type="project" value="InterPro"/>
</dbReference>
<dbReference type="RefSeq" id="WP_181276647.1">
    <property type="nucleotide sequence ID" value="NZ_PVTH01000001.1"/>
</dbReference>
<dbReference type="EMBL" id="PVTH01000001">
    <property type="protein sequence ID" value="PRY55320.1"/>
    <property type="molecule type" value="Genomic_DNA"/>
</dbReference>
<keyword evidence="2" id="KW-0808">Transferase</keyword>
<reference evidence="2 3" key="1">
    <citation type="submission" date="2018-03" db="EMBL/GenBank/DDBJ databases">
        <title>Genomic Encyclopedia of Type Strains, Phase III (KMG-III): the genomes of soil and plant-associated and newly described type strains.</title>
        <authorList>
            <person name="Whitman W."/>
        </authorList>
    </citation>
    <scope>NUCLEOTIDE SEQUENCE [LARGE SCALE GENOMIC DNA]</scope>
    <source>
        <strain evidence="2 3">CGMCC 1.9313</strain>
    </source>
</reference>
<protein>
    <submittedName>
        <fullName evidence="2">Glycosyltransferase involved in cell wall biosynthesis</fullName>
    </submittedName>
</protein>
<evidence type="ECO:0000313" key="2">
    <source>
        <dbReference type="EMBL" id="PRY55320.1"/>
    </source>
</evidence>
<dbReference type="AlphaFoldDB" id="A0A2T0UBK4"/>
<keyword evidence="3" id="KW-1185">Reference proteome</keyword>
<dbReference type="Gene3D" id="3.40.50.2000">
    <property type="entry name" value="Glycogen Phosphorylase B"/>
    <property type="match status" value="2"/>
</dbReference>
<dbReference type="SUPFAM" id="SSF53756">
    <property type="entry name" value="UDP-Glycosyltransferase/glycogen phosphorylase"/>
    <property type="match status" value="1"/>
</dbReference>
<dbReference type="CDD" id="cd03801">
    <property type="entry name" value="GT4_PimA-like"/>
    <property type="match status" value="1"/>
</dbReference>